<evidence type="ECO:0000256" key="5">
    <source>
        <dbReference type="SAM" id="MobiDB-lite"/>
    </source>
</evidence>
<accession>D8SDU0</accession>
<feature type="compositionally biased region" description="Basic and acidic residues" evidence="5">
    <location>
        <begin position="256"/>
        <end position="266"/>
    </location>
</feature>
<dbReference type="AlphaFoldDB" id="D8SDU0"/>
<feature type="region of interest" description="Disordered" evidence="5">
    <location>
        <begin position="442"/>
        <end position="461"/>
    </location>
</feature>
<feature type="region of interest" description="Disordered" evidence="5">
    <location>
        <begin position="192"/>
        <end position="221"/>
    </location>
</feature>
<evidence type="ECO:0000256" key="4">
    <source>
        <dbReference type="ARBA" id="ARBA00023136"/>
    </source>
</evidence>
<evidence type="ECO:0000256" key="1">
    <source>
        <dbReference type="ARBA" id="ARBA00004167"/>
    </source>
</evidence>
<keyword evidence="9" id="KW-1185">Reference proteome</keyword>
<feature type="region of interest" description="Disordered" evidence="5">
    <location>
        <begin position="256"/>
        <end position="292"/>
    </location>
</feature>
<organism evidence="9">
    <name type="scientific">Selaginella moellendorffii</name>
    <name type="common">Spikemoss</name>
    <dbReference type="NCBI Taxonomy" id="88036"/>
    <lineage>
        <taxon>Eukaryota</taxon>
        <taxon>Viridiplantae</taxon>
        <taxon>Streptophyta</taxon>
        <taxon>Embryophyta</taxon>
        <taxon>Tracheophyta</taxon>
        <taxon>Lycopodiopsida</taxon>
        <taxon>Selaginellales</taxon>
        <taxon>Selaginellaceae</taxon>
        <taxon>Selaginella</taxon>
    </lineage>
</organism>
<dbReference type="PROSITE" id="PS51775">
    <property type="entry name" value="GTD_BINDING"/>
    <property type="match status" value="1"/>
</dbReference>
<feature type="compositionally biased region" description="Basic and acidic residues" evidence="5">
    <location>
        <begin position="280"/>
        <end position="292"/>
    </location>
</feature>
<protein>
    <recommendedName>
        <fullName evidence="7">GTD-binding domain-containing protein</fullName>
    </recommendedName>
</protein>
<feature type="compositionally biased region" description="Basic residues" evidence="5">
    <location>
        <begin position="452"/>
        <end position="461"/>
    </location>
</feature>
<sequence>MKMIALACHEKNANHSSSMVDRYWTSSLVICPFVDFALACLVLAMATLFLVSRMTQLCSSLASCWSGTTAAEEHDRCQEHHSLSQDNDHLQQQVTRYESQESTRSCLTCDRSGRLEGICISCIMRVLGPRAQESSGGSSGLFLQEIMMDAAAAADGRNLVTVSSPPACSSSDGLRRHVELLVDKLQLRITSCPPDREQHQKAPSRTSSRASPSRSSPSRCECLRREGHGKERCDCSKGPVCRGACECWRTLGREDHGESLDPHQDESFSSTGDRPANAEIHQEQEVDGKEALKGEREEIESLYYELEQERNAAAVAANESMAMITRLQEEKACLLMEARQYQRMVEEKAFHDHKAITILKEMLLKREAEKTVLEEEIEIYRRSSRSGNGQEHREEEAPGGGGSGGEKRKSSSEEETSATIKAVEEERLSVLERVKRLEQQLQLLRGNESTHPGHRRSSRPG</sequence>
<evidence type="ECO:0000313" key="8">
    <source>
        <dbReference type="EMBL" id="EFJ17400.1"/>
    </source>
</evidence>
<dbReference type="Proteomes" id="UP000001514">
    <property type="component" value="Unassembled WGS sequence"/>
</dbReference>
<dbReference type="GO" id="GO:0016020">
    <property type="term" value="C:membrane"/>
    <property type="evidence" value="ECO:0007669"/>
    <property type="project" value="UniProtKB-SubCell"/>
</dbReference>
<comment type="subcellular location">
    <subcellularLocation>
        <location evidence="1">Membrane</location>
        <topology evidence="1">Single-pass membrane protein</topology>
    </subcellularLocation>
</comment>
<evidence type="ECO:0000313" key="9">
    <source>
        <dbReference type="Proteomes" id="UP000001514"/>
    </source>
</evidence>
<feature type="domain" description="GTD-binding" evidence="7">
    <location>
        <begin position="283"/>
        <end position="381"/>
    </location>
</feature>
<evidence type="ECO:0000256" key="2">
    <source>
        <dbReference type="ARBA" id="ARBA00022692"/>
    </source>
</evidence>
<dbReference type="Gramene" id="EFJ17400">
    <property type="protein sequence ID" value="EFJ17400"/>
    <property type="gene ID" value="SELMODRAFT_444892"/>
</dbReference>
<feature type="compositionally biased region" description="Low complexity" evidence="5">
    <location>
        <begin position="203"/>
        <end position="219"/>
    </location>
</feature>
<feature type="transmembrane region" description="Helical" evidence="6">
    <location>
        <begin position="23"/>
        <end position="51"/>
    </location>
</feature>
<dbReference type="PANTHER" id="PTHR31448">
    <property type="entry name" value="MYOSIN-BINDING PROTEIN 2"/>
    <property type="match status" value="1"/>
</dbReference>
<feature type="region of interest" description="Disordered" evidence="5">
    <location>
        <begin position="381"/>
        <end position="425"/>
    </location>
</feature>
<evidence type="ECO:0000259" key="7">
    <source>
        <dbReference type="PROSITE" id="PS51775"/>
    </source>
</evidence>
<dbReference type="HOGENOM" id="CLU_593682_0_0_1"/>
<dbReference type="Pfam" id="PF04576">
    <property type="entry name" value="Zein-binding"/>
    <property type="match status" value="1"/>
</dbReference>
<dbReference type="InterPro" id="IPR039306">
    <property type="entry name" value="MYOB"/>
</dbReference>
<evidence type="ECO:0000256" key="6">
    <source>
        <dbReference type="SAM" id="Phobius"/>
    </source>
</evidence>
<dbReference type="InterPro" id="IPR007656">
    <property type="entry name" value="GTD-bd"/>
</dbReference>
<dbReference type="PANTHER" id="PTHR31448:SF3">
    <property type="entry name" value="MYOSIN-BINDING PROTEIN 2"/>
    <property type="match status" value="1"/>
</dbReference>
<keyword evidence="3 6" id="KW-1133">Transmembrane helix</keyword>
<reference evidence="8 9" key="1">
    <citation type="journal article" date="2011" name="Science">
        <title>The Selaginella genome identifies genetic changes associated with the evolution of vascular plants.</title>
        <authorList>
            <person name="Banks J.A."/>
            <person name="Nishiyama T."/>
            <person name="Hasebe M."/>
            <person name="Bowman J.L."/>
            <person name="Gribskov M."/>
            <person name="dePamphilis C."/>
            <person name="Albert V.A."/>
            <person name="Aono N."/>
            <person name="Aoyama T."/>
            <person name="Ambrose B.A."/>
            <person name="Ashton N.W."/>
            <person name="Axtell M.J."/>
            <person name="Barker E."/>
            <person name="Barker M.S."/>
            <person name="Bennetzen J.L."/>
            <person name="Bonawitz N.D."/>
            <person name="Chapple C."/>
            <person name="Cheng C."/>
            <person name="Correa L.G."/>
            <person name="Dacre M."/>
            <person name="DeBarry J."/>
            <person name="Dreyer I."/>
            <person name="Elias M."/>
            <person name="Engstrom E.M."/>
            <person name="Estelle M."/>
            <person name="Feng L."/>
            <person name="Finet C."/>
            <person name="Floyd S.K."/>
            <person name="Frommer W.B."/>
            <person name="Fujita T."/>
            <person name="Gramzow L."/>
            <person name="Gutensohn M."/>
            <person name="Harholt J."/>
            <person name="Hattori M."/>
            <person name="Heyl A."/>
            <person name="Hirai T."/>
            <person name="Hiwatashi Y."/>
            <person name="Ishikawa M."/>
            <person name="Iwata M."/>
            <person name="Karol K.G."/>
            <person name="Koehler B."/>
            <person name="Kolukisaoglu U."/>
            <person name="Kubo M."/>
            <person name="Kurata T."/>
            <person name="Lalonde S."/>
            <person name="Li K."/>
            <person name="Li Y."/>
            <person name="Litt A."/>
            <person name="Lyons E."/>
            <person name="Manning G."/>
            <person name="Maruyama T."/>
            <person name="Michael T.P."/>
            <person name="Mikami K."/>
            <person name="Miyazaki S."/>
            <person name="Morinaga S."/>
            <person name="Murata T."/>
            <person name="Mueller-Roeber B."/>
            <person name="Nelson D.R."/>
            <person name="Obara M."/>
            <person name="Oguri Y."/>
            <person name="Olmstead R.G."/>
            <person name="Onodera N."/>
            <person name="Petersen B.L."/>
            <person name="Pils B."/>
            <person name="Prigge M."/>
            <person name="Rensing S.A."/>
            <person name="Riano-Pachon D.M."/>
            <person name="Roberts A.W."/>
            <person name="Sato Y."/>
            <person name="Scheller H.V."/>
            <person name="Schulz B."/>
            <person name="Schulz C."/>
            <person name="Shakirov E.V."/>
            <person name="Shibagaki N."/>
            <person name="Shinohara N."/>
            <person name="Shippen D.E."/>
            <person name="Soerensen I."/>
            <person name="Sotooka R."/>
            <person name="Sugimoto N."/>
            <person name="Sugita M."/>
            <person name="Sumikawa N."/>
            <person name="Tanurdzic M."/>
            <person name="Theissen G."/>
            <person name="Ulvskov P."/>
            <person name="Wakazuki S."/>
            <person name="Weng J.K."/>
            <person name="Willats W.W."/>
            <person name="Wipf D."/>
            <person name="Wolf P.G."/>
            <person name="Yang L."/>
            <person name="Zimmer A.D."/>
            <person name="Zhu Q."/>
            <person name="Mitros T."/>
            <person name="Hellsten U."/>
            <person name="Loque D."/>
            <person name="Otillar R."/>
            <person name="Salamov A."/>
            <person name="Schmutz J."/>
            <person name="Shapiro H."/>
            <person name="Lindquist E."/>
            <person name="Lucas S."/>
            <person name="Rokhsar D."/>
            <person name="Grigoriev I.V."/>
        </authorList>
    </citation>
    <scope>NUCLEOTIDE SEQUENCE [LARGE SCALE GENOMIC DNA]</scope>
</reference>
<name>D8SDU0_SELML</name>
<dbReference type="KEGG" id="smo:SELMODRAFT_444892"/>
<proteinExistence type="predicted"/>
<gene>
    <name evidence="8" type="ORF">SELMODRAFT_444892</name>
</gene>
<dbReference type="eggNOG" id="ENOG502QPIG">
    <property type="taxonomic scope" value="Eukaryota"/>
</dbReference>
<dbReference type="GO" id="GO:0080115">
    <property type="term" value="F:myosin XI tail binding"/>
    <property type="evidence" value="ECO:0007669"/>
    <property type="project" value="UniProtKB-ARBA"/>
</dbReference>
<dbReference type="InParanoid" id="D8SDU0"/>
<dbReference type="EMBL" id="GL377614">
    <property type="protein sequence ID" value="EFJ17400.1"/>
    <property type="molecule type" value="Genomic_DNA"/>
</dbReference>
<keyword evidence="4 6" id="KW-0472">Membrane</keyword>
<dbReference type="OrthoDB" id="1933744at2759"/>
<evidence type="ECO:0000256" key="3">
    <source>
        <dbReference type="ARBA" id="ARBA00022989"/>
    </source>
</evidence>
<keyword evidence="2 6" id="KW-0812">Transmembrane</keyword>